<dbReference type="SMART" id="SM00530">
    <property type="entry name" value="HTH_XRE"/>
    <property type="match status" value="1"/>
</dbReference>
<proteinExistence type="predicted"/>
<dbReference type="InterPro" id="IPR001387">
    <property type="entry name" value="Cro/C1-type_HTH"/>
</dbReference>
<dbReference type="Pfam" id="PF13560">
    <property type="entry name" value="HTH_31"/>
    <property type="match status" value="1"/>
</dbReference>
<dbReference type="PROSITE" id="PS50943">
    <property type="entry name" value="HTH_CROC1"/>
    <property type="match status" value="1"/>
</dbReference>
<dbReference type="AlphaFoldDB" id="A0A421AYH0"/>
<keyword evidence="3" id="KW-1185">Reference proteome</keyword>
<dbReference type="Proteomes" id="UP000282454">
    <property type="component" value="Unassembled WGS sequence"/>
</dbReference>
<reference evidence="2 3" key="1">
    <citation type="submission" date="2018-10" db="EMBL/GenBank/DDBJ databases">
        <title>Genomic Encyclopedia of Archaeal and Bacterial Type Strains, Phase II (KMG-II): from individual species to whole genera.</title>
        <authorList>
            <person name="Goeker M."/>
        </authorList>
    </citation>
    <scope>NUCLEOTIDE SEQUENCE [LARGE SCALE GENOMIC DNA]</scope>
    <source>
        <strain evidence="2 3">DSM 45657</strain>
    </source>
</reference>
<dbReference type="InterPro" id="IPR010982">
    <property type="entry name" value="Lambda_DNA-bd_dom_sf"/>
</dbReference>
<dbReference type="CDD" id="cd00093">
    <property type="entry name" value="HTH_XRE"/>
    <property type="match status" value="1"/>
</dbReference>
<organism evidence="2 3">
    <name type="scientific">Actinokineospora cianjurensis</name>
    <dbReference type="NCBI Taxonomy" id="585224"/>
    <lineage>
        <taxon>Bacteria</taxon>
        <taxon>Bacillati</taxon>
        <taxon>Actinomycetota</taxon>
        <taxon>Actinomycetes</taxon>
        <taxon>Pseudonocardiales</taxon>
        <taxon>Pseudonocardiaceae</taxon>
        <taxon>Actinokineospora</taxon>
    </lineage>
</organism>
<feature type="domain" description="HTH cro/C1-type" evidence="1">
    <location>
        <begin position="22"/>
        <end position="78"/>
    </location>
</feature>
<dbReference type="GO" id="GO:0003677">
    <property type="term" value="F:DNA binding"/>
    <property type="evidence" value="ECO:0007669"/>
    <property type="project" value="InterPro"/>
</dbReference>
<dbReference type="Gene3D" id="1.10.260.40">
    <property type="entry name" value="lambda repressor-like DNA-binding domains"/>
    <property type="match status" value="1"/>
</dbReference>
<comment type="caution">
    <text evidence="2">The sequence shown here is derived from an EMBL/GenBank/DDBJ whole genome shotgun (WGS) entry which is preliminary data.</text>
</comment>
<dbReference type="SUPFAM" id="SSF47413">
    <property type="entry name" value="lambda repressor-like DNA-binding domains"/>
    <property type="match status" value="1"/>
</dbReference>
<evidence type="ECO:0000313" key="2">
    <source>
        <dbReference type="EMBL" id="RLK54907.1"/>
    </source>
</evidence>
<gene>
    <name evidence="2" type="ORF">CLV68_5298</name>
</gene>
<sequence length="167" mass="18615">MSDRRERVLSNPRLLRAIGHELRTAREDRGWTRAQLVARLDLEVHSQTIATYELGIRQCTLARFVSICEALGIPAPEVLATALRQAEVQPHLLVCSVDLRALAADRAPELQPVRRWAHHRLNTDPGDDGVVHLEPKAVAELAVFCGLTHVDLFERLTALATEAAEPR</sequence>
<evidence type="ECO:0000259" key="1">
    <source>
        <dbReference type="PROSITE" id="PS50943"/>
    </source>
</evidence>
<dbReference type="RefSeq" id="WP_246010116.1">
    <property type="nucleotide sequence ID" value="NZ_RCDD01000005.1"/>
</dbReference>
<evidence type="ECO:0000313" key="3">
    <source>
        <dbReference type="Proteomes" id="UP000282454"/>
    </source>
</evidence>
<protein>
    <submittedName>
        <fullName evidence="2">Helix-turn-helix protein</fullName>
    </submittedName>
</protein>
<accession>A0A421AYH0</accession>
<dbReference type="EMBL" id="RCDD01000005">
    <property type="protein sequence ID" value="RLK54907.1"/>
    <property type="molecule type" value="Genomic_DNA"/>
</dbReference>
<name>A0A421AYH0_9PSEU</name>